<accession>A0ABV0LZW6</accession>
<feature type="transmembrane region" description="Helical" evidence="1">
    <location>
        <begin position="59"/>
        <end position="78"/>
    </location>
</feature>
<evidence type="ECO:0000313" key="4">
    <source>
        <dbReference type="Proteomes" id="UP001496627"/>
    </source>
</evidence>
<comment type="caution">
    <text evidence="3">The sequence shown here is derived from an EMBL/GenBank/DDBJ whole genome shotgun (WGS) entry which is preliminary data.</text>
</comment>
<keyword evidence="3" id="KW-0255">Endonuclease</keyword>
<evidence type="ECO:0000259" key="2">
    <source>
        <dbReference type="Pfam" id="PF03372"/>
    </source>
</evidence>
<dbReference type="Pfam" id="PF03372">
    <property type="entry name" value="Exo_endo_phos"/>
    <property type="match status" value="1"/>
</dbReference>
<evidence type="ECO:0000313" key="3">
    <source>
        <dbReference type="EMBL" id="MEQ1405151.1"/>
    </source>
</evidence>
<feature type="domain" description="Endonuclease/exonuclease/phosphatase" evidence="2">
    <location>
        <begin position="99"/>
        <end position="300"/>
    </location>
</feature>
<name>A0ABV0LZW6_9HYPH</name>
<keyword evidence="3" id="KW-0378">Hydrolase</keyword>
<keyword evidence="4" id="KW-1185">Reference proteome</keyword>
<proteinExistence type="predicted"/>
<gene>
    <name evidence="3" type="ORF">ABK249_09430</name>
</gene>
<sequence>MRQAISVAICVIVSLVLAAIGTRYIHPHWILATLYSLQLHAAAMCVLAMLIALVVKRHFLVWLLFAAALLFTGHAVLISREFAEPMTASDAAAPTFRLMSFNILNDNYENTENITRTILSSGADLVNIMEAAPLRVHMNELAQTYPYRIGCGILIQDCDQLMLSKVPIESPQVRTLSDIFPERFILAKVTVAGRTINFVGIHTTKPYFDNFHSLELNRAALAIAETTGPLLLSGDFNASSLAPNMRRFLRITKLKTGGWEPPTWPIRAGRLGVPIDHVYVRAPLKIKSVTQIPDAHGSNHYGLIAEIAITGAGSGD</sequence>
<dbReference type="InterPro" id="IPR036691">
    <property type="entry name" value="Endo/exonu/phosph_ase_sf"/>
</dbReference>
<dbReference type="Gene3D" id="3.60.10.10">
    <property type="entry name" value="Endonuclease/exonuclease/phosphatase"/>
    <property type="match status" value="1"/>
</dbReference>
<dbReference type="EMBL" id="JBEAAL010000005">
    <property type="protein sequence ID" value="MEQ1405151.1"/>
    <property type="molecule type" value="Genomic_DNA"/>
</dbReference>
<keyword evidence="1" id="KW-1133">Transmembrane helix</keyword>
<evidence type="ECO:0000256" key="1">
    <source>
        <dbReference type="SAM" id="Phobius"/>
    </source>
</evidence>
<dbReference type="InterPro" id="IPR005135">
    <property type="entry name" value="Endo/exonuclease/phosphatase"/>
</dbReference>
<keyword evidence="1" id="KW-0472">Membrane</keyword>
<keyword evidence="1" id="KW-0812">Transmembrane</keyword>
<dbReference type="Proteomes" id="UP001496627">
    <property type="component" value="Unassembled WGS sequence"/>
</dbReference>
<feature type="transmembrane region" description="Helical" evidence="1">
    <location>
        <begin position="28"/>
        <end position="52"/>
    </location>
</feature>
<keyword evidence="3" id="KW-0540">Nuclease</keyword>
<dbReference type="RefSeq" id="WP_348862696.1">
    <property type="nucleotide sequence ID" value="NZ_JBEAAL010000005.1"/>
</dbReference>
<protein>
    <submittedName>
        <fullName evidence="3">Endonuclease/exonuclease/phosphatase family protein</fullName>
    </submittedName>
</protein>
<organism evidence="3 4">
    <name type="scientific">Neorhizobium phenanthreniclasticum</name>
    <dbReference type="NCBI Taxonomy" id="3157917"/>
    <lineage>
        <taxon>Bacteria</taxon>
        <taxon>Pseudomonadati</taxon>
        <taxon>Pseudomonadota</taxon>
        <taxon>Alphaproteobacteria</taxon>
        <taxon>Hyphomicrobiales</taxon>
        <taxon>Rhizobiaceae</taxon>
        <taxon>Rhizobium/Agrobacterium group</taxon>
        <taxon>Neorhizobium</taxon>
    </lineage>
</organism>
<dbReference type="GO" id="GO:0004519">
    <property type="term" value="F:endonuclease activity"/>
    <property type="evidence" value="ECO:0007669"/>
    <property type="project" value="UniProtKB-KW"/>
</dbReference>
<dbReference type="SUPFAM" id="SSF56219">
    <property type="entry name" value="DNase I-like"/>
    <property type="match status" value="1"/>
</dbReference>
<reference evidence="3 4" key="1">
    <citation type="submission" date="2024-05" db="EMBL/GenBank/DDBJ databases">
        <title>Neorhizobium sp. Rsf11, a plant growth promoting and heavy metal resistant PAH-degrader.</title>
        <authorList>
            <person name="Golubev S.N."/>
            <person name="Muratova A.Y."/>
            <person name="Markelova M.I."/>
        </authorList>
    </citation>
    <scope>NUCLEOTIDE SEQUENCE [LARGE SCALE GENOMIC DNA]</scope>
    <source>
        <strain evidence="3 4">Rsf11</strain>
    </source>
</reference>